<dbReference type="PANTHER" id="PTHR33744:SF17">
    <property type="entry name" value="CONSERVED PROTEIN"/>
    <property type="match status" value="1"/>
</dbReference>
<dbReference type="Pfam" id="PF13556">
    <property type="entry name" value="HTH_30"/>
    <property type="match status" value="1"/>
</dbReference>
<comment type="caution">
    <text evidence="4">The sequence shown here is derived from an EMBL/GenBank/DDBJ whole genome shotgun (WGS) entry which is preliminary data.</text>
</comment>
<evidence type="ECO:0000259" key="2">
    <source>
        <dbReference type="Pfam" id="PF13556"/>
    </source>
</evidence>
<dbReference type="Proteomes" id="UP000696294">
    <property type="component" value="Unassembled WGS sequence"/>
</dbReference>
<dbReference type="PANTHER" id="PTHR33744">
    <property type="entry name" value="CARBOHYDRATE DIACID REGULATOR"/>
    <property type="match status" value="1"/>
</dbReference>
<feature type="domain" description="CdaR GGDEF-like" evidence="3">
    <location>
        <begin position="294"/>
        <end position="418"/>
    </location>
</feature>
<dbReference type="RefSeq" id="WP_168018689.1">
    <property type="nucleotide sequence ID" value="NZ_JAATEP010000059.1"/>
</dbReference>
<evidence type="ECO:0000256" key="1">
    <source>
        <dbReference type="ARBA" id="ARBA00006754"/>
    </source>
</evidence>
<comment type="similarity">
    <text evidence="1">Belongs to the CdaR family.</text>
</comment>
<proteinExistence type="inferred from homology"/>
<evidence type="ECO:0000313" key="4">
    <source>
        <dbReference type="EMBL" id="NJP97072.1"/>
    </source>
</evidence>
<dbReference type="EMBL" id="JAATEP010000059">
    <property type="protein sequence ID" value="NJP97072.1"/>
    <property type="molecule type" value="Genomic_DNA"/>
</dbReference>
<dbReference type="Gene3D" id="1.10.10.2840">
    <property type="entry name" value="PucR C-terminal helix-turn-helix domain"/>
    <property type="match status" value="1"/>
</dbReference>
<protein>
    <submittedName>
        <fullName evidence="4">PucR family transcriptional regulator</fullName>
    </submittedName>
</protein>
<dbReference type="InterPro" id="IPR041522">
    <property type="entry name" value="CdaR_GGDEF"/>
</dbReference>
<keyword evidence="5" id="KW-1185">Reference proteome</keyword>
<dbReference type="InterPro" id="IPR042070">
    <property type="entry name" value="PucR_C-HTH_sf"/>
</dbReference>
<evidence type="ECO:0000259" key="3">
    <source>
        <dbReference type="Pfam" id="PF17853"/>
    </source>
</evidence>
<dbReference type="Pfam" id="PF17853">
    <property type="entry name" value="GGDEF_2"/>
    <property type="match status" value="1"/>
</dbReference>
<organism evidence="4 5">
    <name type="scientific">Nonomuraea composti</name>
    <dbReference type="NCBI Taxonomy" id="2720023"/>
    <lineage>
        <taxon>Bacteria</taxon>
        <taxon>Bacillati</taxon>
        <taxon>Actinomycetota</taxon>
        <taxon>Actinomycetes</taxon>
        <taxon>Streptosporangiales</taxon>
        <taxon>Streptosporangiaceae</taxon>
        <taxon>Nonomuraea</taxon>
    </lineage>
</organism>
<sequence>MPDKSLTRIRLQRLVDDLGSTLLEVVEPAGALDTDVTGVTIFDPHDEPPLCAGELVLGVGLQDEKQTAEVIGRLAPAKVAALVVKGNVSLALRERARDQGVPLIALTRSASWFHLAVLLQALLERWLVIDGDQHGTSSAGDLFAFANAVSALVDAPITVEDEASHVLAFSGRQDEADPGRIETVLGRRMPQGTRRMLEESGVFRELHRSREPIYVPGPDESVLPRVAVAVRAGEEVLGSLWAVVREPWPEDRMRALATAADMAALHLLRQRSALDLERRLNAELLQAVFDGGQDAVEAASRLGLREGSLCVLTGQPLGVESADYEMASRHLAISLSLHLSAIHPRSAVAWIGGFVYAVISVAGCGTQERALRRVHATASDFVSRMGNRTPAVIGVGGPVPTRSLLDRARAEAESTVRVLRDGGRGAAACFDDVFLETVLDKLDDVLAGEDPRARGPVARLLAYDEANGADLTTSLKAYLDAFGDVIAAAAVTGVHPNTFRYRLRRIREVGDLDLDDPRSRLAALVQLATLQRRP</sequence>
<evidence type="ECO:0000313" key="5">
    <source>
        <dbReference type="Proteomes" id="UP000696294"/>
    </source>
</evidence>
<gene>
    <name evidence="4" type="ORF">HCN51_47915</name>
</gene>
<accession>A0ABX1BKL7</accession>
<name>A0ABX1BKL7_9ACTN</name>
<reference evidence="4 5" key="1">
    <citation type="submission" date="2020-03" db="EMBL/GenBank/DDBJ databases">
        <title>WGS of actinomycetes isolated from Thailand.</title>
        <authorList>
            <person name="Thawai C."/>
        </authorList>
    </citation>
    <scope>NUCLEOTIDE SEQUENCE [LARGE SCALE GENOMIC DNA]</scope>
    <source>
        <strain evidence="4 5">FMUSA5-5</strain>
    </source>
</reference>
<dbReference type="InterPro" id="IPR025736">
    <property type="entry name" value="PucR_C-HTH_dom"/>
</dbReference>
<dbReference type="InterPro" id="IPR051448">
    <property type="entry name" value="CdaR-like_regulators"/>
</dbReference>
<feature type="domain" description="PucR C-terminal helix-turn-helix" evidence="2">
    <location>
        <begin position="471"/>
        <end position="527"/>
    </location>
</feature>